<comment type="caution">
    <text evidence="1">The sequence shown here is derived from an EMBL/GenBank/DDBJ whole genome shotgun (WGS) entry which is preliminary data.</text>
</comment>
<proteinExistence type="predicted"/>
<name>X1J3Q3_9ZZZZ</name>
<organism evidence="1">
    <name type="scientific">marine sediment metagenome</name>
    <dbReference type="NCBI Taxonomy" id="412755"/>
    <lineage>
        <taxon>unclassified sequences</taxon>
        <taxon>metagenomes</taxon>
        <taxon>ecological metagenomes</taxon>
    </lineage>
</organism>
<evidence type="ECO:0000313" key="1">
    <source>
        <dbReference type="EMBL" id="GAH88602.1"/>
    </source>
</evidence>
<accession>X1J3Q3</accession>
<gene>
    <name evidence="1" type="ORF">S03H2_63975</name>
</gene>
<protein>
    <submittedName>
        <fullName evidence="1">Uncharacterized protein</fullName>
    </submittedName>
</protein>
<reference evidence="1" key="1">
    <citation type="journal article" date="2014" name="Front. Microbiol.">
        <title>High frequency of phylogenetically diverse reductive dehalogenase-homologous genes in deep subseafloor sedimentary metagenomes.</title>
        <authorList>
            <person name="Kawai M."/>
            <person name="Futagami T."/>
            <person name="Toyoda A."/>
            <person name="Takaki Y."/>
            <person name="Nishi S."/>
            <person name="Hori S."/>
            <person name="Arai W."/>
            <person name="Tsubouchi T."/>
            <person name="Morono Y."/>
            <person name="Uchiyama I."/>
            <person name="Ito T."/>
            <person name="Fujiyama A."/>
            <person name="Inagaki F."/>
            <person name="Takami H."/>
        </authorList>
    </citation>
    <scope>NUCLEOTIDE SEQUENCE</scope>
    <source>
        <strain evidence="1">Expedition CK06-06</strain>
    </source>
</reference>
<feature type="non-terminal residue" evidence="1">
    <location>
        <position position="1"/>
    </location>
</feature>
<sequence>TPPPEWPGWEPVLNKLDEIKTQLKTLAISVTTTWEAAEPKEIYRESIRTTGTFNSEEVNWKKGKRLILKVNNDLNQTVQIQPTGNITDAIDSSVDINGSLPCTAHSYISIGLAWDDWHPYIWAKITVATAPTSGEIKIEAVIQE</sequence>
<dbReference type="EMBL" id="BARU01041503">
    <property type="protein sequence ID" value="GAH88602.1"/>
    <property type="molecule type" value="Genomic_DNA"/>
</dbReference>
<dbReference type="AlphaFoldDB" id="X1J3Q3"/>